<name>A0ABT1H1T4_9NOCA</name>
<feature type="chain" id="PRO_5046349369" evidence="2">
    <location>
        <begin position="21"/>
        <end position="146"/>
    </location>
</feature>
<evidence type="ECO:0000256" key="2">
    <source>
        <dbReference type="SAM" id="SignalP"/>
    </source>
</evidence>
<organism evidence="3 4">
    <name type="scientific">Williamsia serinedens</name>
    <dbReference type="NCBI Taxonomy" id="391736"/>
    <lineage>
        <taxon>Bacteria</taxon>
        <taxon>Bacillati</taxon>
        <taxon>Actinomycetota</taxon>
        <taxon>Actinomycetes</taxon>
        <taxon>Mycobacteriales</taxon>
        <taxon>Nocardiaceae</taxon>
        <taxon>Williamsia</taxon>
    </lineage>
</organism>
<dbReference type="RefSeq" id="WP_253654696.1">
    <property type="nucleotide sequence ID" value="NZ_BAAAOE010000002.1"/>
</dbReference>
<reference evidence="3 4" key="1">
    <citation type="submission" date="2022-06" db="EMBL/GenBank/DDBJ databases">
        <title>Genomic Encyclopedia of Archaeal and Bacterial Type Strains, Phase II (KMG-II): from individual species to whole genera.</title>
        <authorList>
            <person name="Goeker M."/>
        </authorList>
    </citation>
    <scope>NUCLEOTIDE SEQUENCE [LARGE SCALE GENOMIC DNA]</scope>
    <source>
        <strain evidence="3 4">DSM 45037</strain>
    </source>
</reference>
<evidence type="ECO:0000313" key="3">
    <source>
        <dbReference type="EMBL" id="MCP2161101.1"/>
    </source>
</evidence>
<dbReference type="EMBL" id="JAMTCG010000004">
    <property type="protein sequence ID" value="MCP2161101.1"/>
    <property type="molecule type" value="Genomic_DNA"/>
</dbReference>
<protein>
    <submittedName>
        <fullName evidence="3">Uncharacterized protein</fullName>
    </submittedName>
</protein>
<feature type="signal peptide" evidence="2">
    <location>
        <begin position="1"/>
        <end position="20"/>
    </location>
</feature>
<sequence>MAAAGTAAFAAWLGAAAASADPLGPDPAQPPNGIGAGPVITPPASPVQVPRPVVASDGGRTTVTAHPYLSRWIHELIVTPPDTAVEVRGAVRAKLPGVGGPMLDLFGHCLFGDSFATQTTRTRSLPPVDVATPALSVVIEPVLQQH</sequence>
<proteinExistence type="predicted"/>
<feature type="region of interest" description="Disordered" evidence="1">
    <location>
        <begin position="22"/>
        <end position="58"/>
    </location>
</feature>
<gene>
    <name evidence="3" type="ORF">LX12_002296</name>
</gene>
<dbReference type="Proteomes" id="UP001205740">
    <property type="component" value="Unassembled WGS sequence"/>
</dbReference>
<evidence type="ECO:0000256" key="1">
    <source>
        <dbReference type="SAM" id="MobiDB-lite"/>
    </source>
</evidence>
<keyword evidence="2" id="KW-0732">Signal</keyword>
<comment type="caution">
    <text evidence="3">The sequence shown here is derived from an EMBL/GenBank/DDBJ whole genome shotgun (WGS) entry which is preliminary data.</text>
</comment>
<keyword evidence="4" id="KW-1185">Reference proteome</keyword>
<accession>A0ABT1H1T4</accession>
<evidence type="ECO:0000313" key="4">
    <source>
        <dbReference type="Proteomes" id="UP001205740"/>
    </source>
</evidence>